<dbReference type="RefSeq" id="WP_163987977.1">
    <property type="nucleotide sequence ID" value="NZ_WUEY01000007.1"/>
</dbReference>
<proteinExistence type="predicted"/>
<dbReference type="Proteomes" id="UP000483035">
    <property type="component" value="Unassembled WGS sequence"/>
</dbReference>
<feature type="transmembrane region" description="Helical" evidence="5">
    <location>
        <begin position="59"/>
        <end position="77"/>
    </location>
</feature>
<name>A0A6L9U845_9HYPH</name>
<reference evidence="6 7" key="1">
    <citation type="submission" date="2019-12" db="EMBL/GenBank/DDBJ databases">
        <title>Rhizobium genotypes associated with high levels of biological nitrogen fixation by grain legumes in a temperate-maritime cropping system.</title>
        <authorList>
            <person name="Maluk M."/>
            <person name="Francesc Ferrando Molina F."/>
            <person name="Lopez Del Egido L."/>
            <person name="Lafos M."/>
            <person name="Langarica-Fuentes A."/>
            <person name="Gebre Yohannes G."/>
            <person name="Young M.W."/>
            <person name="Martin P."/>
            <person name="Gantlett R."/>
            <person name="Kenicer G."/>
            <person name="Hawes C."/>
            <person name="Begg G.S."/>
            <person name="Quilliam R.S."/>
            <person name="Squire G.R."/>
            <person name="Poole P.S."/>
            <person name="Young P.W."/>
            <person name="Iannetta P.M."/>
            <person name="James E.K."/>
        </authorList>
    </citation>
    <scope>NUCLEOTIDE SEQUENCE [LARGE SCALE GENOMIC DNA]</scope>
    <source>
        <strain evidence="6 7">JHI1118</strain>
    </source>
</reference>
<sequence length="142" mass="14911">MSYAVDSSSSSATRAQRVAGTILSGLIVAFLVLDGVIKLVPLPVVTETMAGLGYSADPALARLLGVITLGCAILYAIPRTSVLGAILLTGLLGGAIATHLRVGSPIFSHLLFGVYVGVIAWGGLYLRYEAVRKMIPFFQRSF</sequence>
<dbReference type="Pfam" id="PF13564">
    <property type="entry name" value="DoxX_2"/>
    <property type="match status" value="1"/>
</dbReference>
<feature type="transmembrane region" description="Helical" evidence="5">
    <location>
        <begin position="18"/>
        <end position="39"/>
    </location>
</feature>
<comment type="subcellular location">
    <subcellularLocation>
        <location evidence="1">Membrane</location>
        <topology evidence="1">Multi-pass membrane protein</topology>
    </subcellularLocation>
</comment>
<organism evidence="6 7">
    <name type="scientific">Rhizobium lusitanum</name>
    <dbReference type="NCBI Taxonomy" id="293958"/>
    <lineage>
        <taxon>Bacteria</taxon>
        <taxon>Pseudomonadati</taxon>
        <taxon>Pseudomonadota</taxon>
        <taxon>Alphaproteobacteria</taxon>
        <taxon>Hyphomicrobiales</taxon>
        <taxon>Rhizobiaceae</taxon>
        <taxon>Rhizobium/Agrobacterium group</taxon>
        <taxon>Rhizobium</taxon>
    </lineage>
</organism>
<keyword evidence="3 5" id="KW-1133">Transmembrane helix</keyword>
<protein>
    <submittedName>
        <fullName evidence="6">DoxX family protein</fullName>
    </submittedName>
</protein>
<dbReference type="AlphaFoldDB" id="A0A6L9U845"/>
<accession>A0A6L9U845</accession>
<dbReference type="EMBL" id="WUEY01000007">
    <property type="protein sequence ID" value="NEI71519.1"/>
    <property type="molecule type" value="Genomic_DNA"/>
</dbReference>
<keyword evidence="2 5" id="KW-0812">Transmembrane</keyword>
<feature type="transmembrane region" description="Helical" evidence="5">
    <location>
        <begin position="82"/>
        <end position="100"/>
    </location>
</feature>
<evidence type="ECO:0000313" key="7">
    <source>
        <dbReference type="Proteomes" id="UP000483035"/>
    </source>
</evidence>
<evidence type="ECO:0000256" key="4">
    <source>
        <dbReference type="ARBA" id="ARBA00023136"/>
    </source>
</evidence>
<evidence type="ECO:0000256" key="1">
    <source>
        <dbReference type="ARBA" id="ARBA00004141"/>
    </source>
</evidence>
<feature type="transmembrane region" description="Helical" evidence="5">
    <location>
        <begin position="106"/>
        <end position="126"/>
    </location>
</feature>
<keyword evidence="4 5" id="KW-0472">Membrane</keyword>
<dbReference type="GO" id="GO:0016020">
    <property type="term" value="C:membrane"/>
    <property type="evidence" value="ECO:0007669"/>
    <property type="project" value="UniProtKB-SubCell"/>
</dbReference>
<evidence type="ECO:0000256" key="3">
    <source>
        <dbReference type="ARBA" id="ARBA00022989"/>
    </source>
</evidence>
<evidence type="ECO:0000256" key="2">
    <source>
        <dbReference type="ARBA" id="ARBA00022692"/>
    </source>
</evidence>
<comment type="caution">
    <text evidence="6">The sequence shown here is derived from an EMBL/GenBank/DDBJ whole genome shotgun (WGS) entry which is preliminary data.</text>
</comment>
<evidence type="ECO:0000256" key="5">
    <source>
        <dbReference type="SAM" id="Phobius"/>
    </source>
</evidence>
<dbReference type="InterPro" id="IPR032808">
    <property type="entry name" value="DoxX"/>
</dbReference>
<gene>
    <name evidence="6" type="ORF">GR212_18215</name>
</gene>
<evidence type="ECO:0000313" key="6">
    <source>
        <dbReference type="EMBL" id="NEI71519.1"/>
    </source>
</evidence>